<sequence length="219" mass="24389">MGLSPSKPAGRDLRIVMFGKSGEGKSATGNTILGQDLFTSLILPSSVTESCSKERVHDTSKRWLNVVDTPGVLETKKETPKCIYKEILKCLELSSPGPHVFLLVVKLGPWHPEDQTSVEAVEKLFGPEVFKHVIVLFTHEKSSEHITKEIVRCIQISSTGPHVFLLVIQVGRFTTEEDNSVAALKKIFGQQSSKFMIVLLFTRGDEHDGETIRDYVQKQ</sequence>
<dbReference type="Proteomes" id="UP001356427">
    <property type="component" value="Unassembled WGS sequence"/>
</dbReference>
<keyword evidence="6" id="KW-1185">Reference proteome</keyword>
<proteinExistence type="inferred from homology"/>
<dbReference type="PANTHER" id="PTHR10903:SF170">
    <property type="entry name" value="GTPASE IMAP FAMILY MEMBER 7"/>
    <property type="match status" value="1"/>
</dbReference>
<evidence type="ECO:0000256" key="2">
    <source>
        <dbReference type="ARBA" id="ARBA00022741"/>
    </source>
</evidence>
<dbReference type="SUPFAM" id="SSF52540">
    <property type="entry name" value="P-loop containing nucleoside triphosphate hydrolases"/>
    <property type="match status" value="1"/>
</dbReference>
<evidence type="ECO:0000256" key="1">
    <source>
        <dbReference type="ARBA" id="ARBA00008535"/>
    </source>
</evidence>
<evidence type="ECO:0000313" key="5">
    <source>
        <dbReference type="EMBL" id="KAK6295572.1"/>
    </source>
</evidence>
<dbReference type="Pfam" id="PF04548">
    <property type="entry name" value="AIG1"/>
    <property type="match status" value="1"/>
</dbReference>
<keyword evidence="2" id="KW-0547">Nucleotide-binding</keyword>
<gene>
    <name evidence="5" type="ORF">J4Q44_G00332850</name>
</gene>
<dbReference type="InterPro" id="IPR006703">
    <property type="entry name" value="G_AIG1"/>
</dbReference>
<dbReference type="InterPro" id="IPR045058">
    <property type="entry name" value="GIMA/IAN/Toc"/>
</dbReference>
<name>A0AAN8KQD9_9TELE</name>
<dbReference type="Gene3D" id="3.40.50.300">
    <property type="entry name" value="P-loop containing nucleotide triphosphate hydrolases"/>
    <property type="match status" value="2"/>
</dbReference>
<dbReference type="EMBL" id="JAGTTL010000033">
    <property type="protein sequence ID" value="KAK6295572.1"/>
    <property type="molecule type" value="Genomic_DNA"/>
</dbReference>
<reference evidence="5 6" key="1">
    <citation type="submission" date="2021-04" db="EMBL/GenBank/DDBJ databases">
        <authorList>
            <person name="De Guttry C."/>
            <person name="Zahm M."/>
            <person name="Klopp C."/>
            <person name="Cabau C."/>
            <person name="Louis A."/>
            <person name="Berthelot C."/>
            <person name="Parey E."/>
            <person name="Roest Crollius H."/>
            <person name="Montfort J."/>
            <person name="Robinson-Rechavi M."/>
            <person name="Bucao C."/>
            <person name="Bouchez O."/>
            <person name="Gislard M."/>
            <person name="Lluch J."/>
            <person name="Milhes M."/>
            <person name="Lampietro C."/>
            <person name="Lopez Roques C."/>
            <person name="Donnadieu C."/>
            <person name="Braasch I."/>
            <person name="Desvignes T."/>
            <person name="Postlethwait J."/>
            <person name="Bobe J."/>
            <person name="Wedekind C."/>
            <person name="Guiguen Y."/>
        </authorList>
    </citation>
    <scope>NUCLEOTIDE SEQUENCE [LARGE SCALE GENOMIC DNA]</scope>
    <source>
        <strain evidence="5">Cs_M1</strain>
        <tissue evidence="5">Blood</tissue>
    </source>
</reference>
<keyword evidence="3" id="KW-0342">GTP-binding</keyword>
<accession>A0AAN8KQD9</accession>
<evidence type="ECO:0000259" key="4">
    <source>
        <dbReference type="PROSITE" id="PS51720"/>
    </source>
</evidence>
<dbReference type="InterPro" id="IPR027417">
    <property type="entry name" value="P-loop_NTPase"/>
</dbReference>
<comment type="caution">
    <text evidence="5">The sequence shown here is derived from an EMBL/GenBank/DDBJ whole genome shotgun (WGS) entry which is preliminary data.</text>
</comment>
<dbReference type="AlphaFoldDB" id="A0AAN8KQD9"/>
<protein>
    <recommendedName>
        <fullName evidence="4">AIG1-type G domain-containing protein</fullName>
    </recommendedName>
</protein>
<dbReference type="GO" id="GO:0005525">
    <property type="term" value="F:GTP binding"/>
    <property type="evidence" value="ECO:0007669"/>
    <property type="project" value="UniProtKB-KW"/>
</dbReference>
<evidence type="ECO:0000256" key="3">
    <source>
        <dbReference type="ARBA" id="ARBA00023134"/>
    </source>
</evidence>
<evidence type="ECO:0000313" key="6">
    <source>
        <dbReference type="Proteomes" id="UP001356427"/>
    </source>
</evidence>
<comment type="similarity">
    <text evidence="1">Belongs to the TRAFAC class TrmE-Era-EngA-EngB-Septin-like GTPase superfamily. AIG1/Toc34/Toc159-like paraseptin GTPase family. IAN subfamily.</text>
</comment>
<organism evidence="5 6">
    <name type="scientific">Coregonus suidteri</name>
    <dbReference type="NCBI Taxonomy" id="861788"/>
    <lineage>
        <taxon>Eukaryota</taxon>
        <taxon>Metazoa</taxon>
        <taxon>Chordata</taxon>
        <taxon>Craniata</taxon>
        <taxon>Vertebrata</taxon>
        <taxon>Euteleostomi</taxon>
        <taxon>Actinopterygii</taxon>
        <taxon>Neopterygii</taxon>
        <taxon>Teleostei</taxon>
        <taxon>Protacanthopterygii</taxon>
        <taxon>Salmoniformes</taxon>
        <taxon>Salmonidae</taxon>
        <taxon>Coregoninae</taxon>
        <taxon>Coregonus</taxon>
    </lineage>
</organism>
<dbReference type="PROSITE" id="PS51720">
    <property type="entry name" value="G_AIG1"/>
    <property type="match status" value="1"/>
</dbReference>
<feature type="domain" description="AIG1-type G" evidence="4">
    <location>
        <begin position="10"/>
        <end position="219"/>
    </location>
</feature>
<dbReference type="PANTHER" id="PTHR10903">
    <property type="entry name" value="GTPASE, IMAP FAMILY MEMBER-RELATED"/>
    <property type="match status" value="1"/>
</dbReference>